<organism evidence="1 2">
    <name type="scientific">Ruania alba</name>
    <dbReference type="NCBI Taxonomy" id="648782"/>
    <lineage>
        <taxon>Bacteria</taxon>
        <taxon>Bacillati</taxon>
        <taxon>Actinomycetota</taxon>
        <taxon>Actinomycetes</taxon>
        <taxon>Micrococcales</taxon>
        <taxon>Ruaniaceae</taxon>
        <taxon>Ruania</taxon>
    </lineage>
</organism>
<keyword evidence="2" id="KW-1185">Reference proteome</keyword>
<accession>A0A1H5BN55</accession>
<proteinExistence type="predicted"/>
<reference evidence="2" key="1">
    <citation type="submission" date="2016-10" db="EMBL/GenBank/DDBJ databases">
        <authorList>
            <person name="Varghese N."/>
            <person name="Submissions S."/>
        </authorList>
    </citation>
    <scope>NUCLEOTIDE SEQUENCE [LARGE SCALE GENOMIC DNA]</scope>
    <source>
        <strain evidence="2">DSM 21368</strain>
    </source>
</reference>
<name>A0A1H5BN55_9MICO</name>
<dbReference type="EMBL" id="FNTX01000001">
    <property type="protein sequence ID" value="SED55400.1"/>
    <property type="molecule type" value="Genomic_DNA"/>
</dbReference>
<gene>
    <name evidence="1" type="ORF">SAMN04488554_0139</name>
</gene>
<dbReference type="Proteomes" id="UP000199220">
    <property type="component" value="Unassembled WGS sequence"/>
</dbReference>
<dbReference type="AlphaFoldDB" id="A0A1H5BN55"/>
<evidence type="ECO:0000313" key="1">
    <source>
        <dbReference type="EMBL" id="SED55400.1"/>
    </source>
</evidence>
<sequence>MTRNALDVLDWMVSIAYQFSFVGSAVESHGDSAHNAPDFESTWRGIR</sequence>
<protein>
    <submittedName>
        <fullName evidence="1">Uncharacterized protein</fullName>
    </submittedName>
</protein>
<evidence type="ECO:0000313" key="2">
    <source>
        <dbReference type="Proteomes" id="UP000199220"/>
    </source>
</evidence>